<proteinExistence type="predicted"/>
<evidence type="ECO:0000313" key="3">
    <source>
        <dbReference type="Proteomes" id="UP000011626"/>
    </source>
</evidence>
<feature type="compositionally biased region" description="Basic and acidic residues" evidence="1">
    <location>
        <begin position="211"/>
        <end position="231"/>
    </location>
</feature>
<sequence>MNKQQSLPADTVTTQRTASHTDSPRTRKTTSTSTHRQRHVTSTASPRRNLSTGTDNPYFKPVDSSREIKFIQVDTRFSYLDVDWEPEFIGLDPVPDLVEVDVGPSAVSHELVRSPIEIKISSFIKSLFTPSPEDAGADAWDETTQSVDASDGRARHRRDDTRARRRQVTRDNQETWYREQDRHVDRPRDPLTAADRRQQPVETWPGSFGRKPVDSRRDTADTAGYGDREDMGVFVGGRSGNRRLLGWEPGMDEEPIGLQDTSRADEPAADVGMDYSPPQWESPQWDADPFGLADVDSGFSEPEEPVFEPVAQSDLGFGMSDWEPEVPIEKPVIDPDVGAEMLGLDGFAEPADEAAGLSGLDAETGSNPLFPDGESFFPEEDLEDDWLTF</sequence>
<feature type="compositionally biased region" description="Basic and acidic residues" evidence="1">
    <location>
        <begin position="150"/>
        <end position="199"/>
    </location>
</feature>
<feature type="region of interest" description="Disordered" evidence="1">
    <location>
        <begin position="353"/>
        <end position="389"/>
    </location>
</feature>
<dbReference type="EMBL" id="AOIU01000043">
    <property type="protein sequence ID" value="ELZ21068.1"/>
    <property type="molecule type" value="Genomic_DNA"/>
</dbReference>
<feature type="region of interest" description="Disordered" evidence="1">
    <location>
        <begin position="1"/>
        <end position="58"/>
    </location>
</feature>
<evidence type="ECO:0000313" key="2">
    <source>
        <dbReference type="EMBL" id="ELZ21068.1"/>
    </source>
</evidence>
<name>M0CEL3_9EURY</name>
<organism evidence="2 3">
    <name type="scientific">Halosimplex carlsbadense 2-9-1</name>
    <dbReference type="NCBI Taxonomy" id="797114"/>
    <lineage>
        <taxon>Archaea</taxon>
        <taxon>Methanobacteriati</taxon>
        <taxon>Methanobacteriota</taxon>
        <taxon>Stenosarchaea group</taxon>
        <taxon>Halobacteria</taxon>
        <taxon>Halobacteriales</taxon>
        <taxon>Haloarculaceae</taxon>
        <taxon>Halosimplex</taxon>
    </lineage>
</organism>
<feature type="compositionally biased region" description="Acidic residues" evidence="1">
    <location>
        <begin position="377"/>
        <end position="389"/>
    </location>
</feature>
<feature type="compositionally biased region" description="Polar residues" evidence="1">
    <location>
        <begin position="44"/>
        <end position="55"/>
    </location>
</feature>
<dbReference type="Proteomes" id="UP000011626">
    <property type="component" value="Unassembled WGS sequence"/>
</dbReference>
<accession>M0CEL3</accession>
<dbReference type="AlphaFoldDB" id="M0CEL3"/>
<protein>
    <submittedName>
        <fullName evidence="2">Uncharacterized protein</fullName>
    </submittedName>
</protein>
<evidence type="ECO:0000256" key="1">
    <source>
        <dbReference type="SAM" id="MobiDB-lite"/>
    </source>
</evidence>
<feature type="region of interest" description="Disordered" evidence="1">
    <location>
        <begin position="131"/>
        <end position="234"/>
    </location>
</feature>
<reference evidence="2 3" key="1">
    <citation type="journal article" date="2014" name="PLoS Genet.">
        <title>Phylogenetically driven sequencing of extremely halophilic archaea reveals strategies for static and dynamic osmo-response.</title>
        <authorList>
            <person name="Becker E.A."/>
            <person name="Seitzer P.M."/>
            <person name="Tritt A."/>
            <person name="Larsen D."/>
            <person name="Krusor M."/>
            <person name="Yao A.I."/>
            <person name="Wu D."/>
            <person name="Madern D."/>
            <person name="Eisen J.A."/>
            <person name="Darling A.E."/>
            <person name="Facciotti M.T."/>
        </authorList>
    </citation>
    <scope>NUCLEOTIDE SEQUENCE [LARGE SCALE GENOMIC DNA]</scope>
    <source>
        <strain evidence="2 3">2-9-1</strain>
    </source>
</reference>
<feature type="compositionally biased region" description="Polar residues" evidence="1">
    <location>
        <begin position="1"/>
        <end position="20"/>
    </location>
</feature>
<gene>
    <name evidence="2" type="ORF">C475_18958</name>
</gene>
<keyword evidence="3" id="KW-1185">Reference proteome</keyword>
<comment type="caution">
    <text evidence="2">The sequence shown here is derived from an EMBL/GenBank/DDBJ whole genome shotgun (WGS) entry which is preliminary data.</text>
</comment>